<feature type="region of interest" description="Disordered" evidence="9">
    <location>
        <begin position="861"/>
        <end position="935"/>
    </location>
</feature>
<organism evidence="13 14">
    <name type="scientific">Virgisporangium aliadipatigenens</name>
    <dbReference type="NCBI Taxonomy" id="741659"/>
    <lineage>
        <taxon>Bacteria</taxon>
        <taxon>Bacillati</taxon>
        <taxon>Actinomycetota</taxon>
        <taxon>Actinomycetes</taxon>
        <taxon>Micromonosporales</taxon>
        <taxon>Micromonosporaceae</taxon>
        <taxon>Virgisporangium</taxon>
    </lineage>
</organism>
<dbReference type="GO" id="GO:0008658">
    <property type="term" value="F:penicillin binding"/>
    <property type="evidence" value="ECO:0007669"/>
    <property type="project" value="InterPro"/>
</dbReference>
<dbReference type="Gene3D" id="1.10.3810.10">
    <property type="entry name" value="Biosynthetic peptidoglycan transglycosylase-like"/>
    <property type="match status" value="1"/>
</dbReference>
<evidence type="ECO:0000313" key="14">
    <source>
        <dbReference type="Proteomes" id="UP000619260"/>
    </source>
</evidence>
<dbReference type="PANTHER" id="PTHR32282:SF33">
    <property type="entry name" value="PEPTIDOGLYCAN GLYCOSYLTRANSFERASE"/>
    <property type="match status" value="1"/>
</dbReference>
<feature type="compositionally biased region" description="Low complexity" evidence="9">
    <location>
        <begin position="9"/>
        <end position="19"/>
    </location>
</feature>
<feature type="region of interest" description="Disordered" evidence="9">
    <location>
        <begin position="1"/>
        <end position="165"/>
    </location>
</feature>
<dbReference type="InterPro" id="IPR050396">
    <property type="entry name" value="Glycosyltr_51/Transpeptidase"/>
</dbReference>
<keyword evidence="14" id="KW-1185">Reference proteome</keyword>
<dbReference type="Pfam" id="PF00905">
    <property type="entry name" value="Transpeptidase"/>
    <property type="match status" value="1"/>
</dbReference>
<dbReference type="InterPro" id="IPR036950">
    <property type="entry name" value="PBP_transglycosylase"/>
</dbReference>
<keyword evidence="2" id="KW-0645">Protease</keyword>
<dbReference type="Gene3D" id="3.40.710.10">
    <property type="entry name" value="DD-peptidase/beta-lactamase superfamily"/>
    <property type="match status" value="1"/>
</dbReference>
<evidence type="ECO:0000256" key="5">
    <source>
        <dbReference type="ARBA" id="ARBA00022801"/>
    </source>
</evidence>
<feature type="compositionally biased region" description="Gly residues" evidence="9">
    <location>
        <begin position="134"/>
        <end position="155"/>
    </location>
</feature>
<protein>
    <recommendedName>
        <fullName evidence="15">Penicillin-insensitive transglycosylase</fullName>
    </recommendedName>
</protein>
<evidence type="ECO:0000313" key="13">
    <source>
        <dbReference type="EMBL" id="GIJ50811.1"/>
    </source>
</evidence>
<comment type="catalytic activity">
    <reaction evidence="7">
        <text>Preferential cleavage: (Ac)2-L-Lys-D-Ala-|-D-Ala. Also transpeptidation of peptidyl-alanyl moieties that are N-acyl substituents of D-alanine.</text>
        <dbReference type="EC" id="3.4.16.4"/>
    </reaction>
</comment>
<comment type="catalytic activity">
    <reaction evidence="8">
        <text>[GlcNAc-(1-&gt;4)-Mur2Ac(oyl-L-Ala-gamma-D-Glu-L-Lys-D-Ala-D-Ala)](n)-di-trans,octa-cis-undecaprenyl diphosphate + beta-D-GlcNAc-(1-&gt;4)-Mur2Ac(oyl-L-Ala-gamma-D-Glu-L-Lys-D-Ala-D-Ala)-di-trans,octa-cis-undecaprenyl diphosphate = [GlcNAc-(1-&gt;4)-Mur2Ac(oyl-L-Ala-gamma-D-Glu-L-Lys-D-Ala-D-Ala)](n+1)-di-trans,octa-cis-undecaprenyl diphosphate + di-trans,octa-cis-undecaprenyl diphosphate + H(+)</text>
        <dbReference type="Rhea" id="RHEA:23708"/>
        <dbReference type="Rhea" id="RHEA-COMP:9602"/>
        <dbReference type="Rhea" id="RHEA-COMP:9603"/>
        <dbReference type="ChEBI" id="CHEBI:15378"/>
        <dbReference type="ChEBI" id="CHEBI:58405"/>
        <dbReference type="ChEBI" id="CHEBI:60033"/>
        <dbReference type="ChEBI" id="CHEBI:78435"/>
        <dbReference type="EC" id="2.4.99.28"/>
    </reaction>
</comment>
<keyword evidence="10" id="KW-0812">Transmembrane</keyword>
<proteinExistence type="predicted"/>
<feature type="domain" description="Penicillin-binding protein transpeptidase" evidence="11">
    <location>
        <begin position="518"/>
        <end position="803"/>
    </location>
</feature>
<dbReference type="GO" id="GO:0008955">
    <property type="term" value="F:peptidoglycan glycosyltransferase activity"/>
    <property type="evidence" value="ECO:0007669"/>
    <property type="project" value="UniProtKB-EC"/>
</dbReference>
<dbReference type="InterPro" id="IPR001460">
    <property type="entry name" value="PCN-bd_Tpept"/>
</dbReference>
<keyword evidence="1" id="KW-0121">Carboxypeptidase</keyword>
<name>A0A8J3YVZ6_9ACTN</name>
<keyword evidence="6" id="KW-0511">Multifunctional enzyme</keyword>
<keyword evidence="4" id="KW-0808">Transferase</keyword>
<evidence type="ECO:0000256" key="2">
    <source>
        <dbReference type="ARBA" id="ARBA00022670"/>
    </source>
</evidence>
<gene>
    <name evidence="13" type="ORF">Val02_76970</name>
</gene>
<evidence type="ECO:0000256" key="7">
    <source>
        <dbReference type="ARBA" id="ARBA00034000"/>
    </source>
</evidence>
<dbReference type="PANTHER" id="PTHR32282">
    <property type="entry name" value="BINDING PROTEIN TRANSPEPTIDASE, PUTATIVE-RELATED"/>
    <property type="match status" value="1"/>
</dbReference>
<dbReference type="SUPFAM" id="SSF53955">
    <property type="entry name" value="Lysozyme-like"/>
    <property type="match status" value="1"/>
</dbReference>
<evidence type="ECO:0000256" key="10">
    <source>
        <dbReference type="SAM" id="Phobius"/>
    </source>
</evidence>
<reference evidence="13" key="1">
    <citation type="submission" date="2021-01" db="EMBL/GenBank/DDBJ databases">
        <title>Whole genome shotgun sequence of Virgisporangium aliadipatigenens NBRC 105644.</title>
        <authorList>
            <person name="Komaki H."/>
            <person name="Tamura T."/>
        </authorList>
    </citation>
    <scope>NUCLEOTIDE SEQUENCE</scope>
    <source>
        <strain evidence="13">NBRC 105644</strain>
    </source>
</reference>
<feature type="compositionally biased region" description="Low complexity" evidence="9">
    <location>
        <begin position="61"/>
        <end position="75"/>
    </location>
</feature>
<dbReference type="AlphaFoldDB" id="A0A8J3YVZ6"/>
<feature type="transmembrane region" description="Helical" evidence="10">
    <location>
        <begin position="171"/>
        <end position="195"/>
    </location>
</feature>
<dbReference type="GO" id="GO:0009252">
    <property type="term" value="P:peptidoglycan biosynthetic process"/>
    <property type="evidence" value="ECO:0007669"/>
    <property type="project" value="TreeGrafter"/>
</dbReference>
<keyword evidence="5" id="KW-0378">Hydrolase</keyword>
<dbReference type="InterPro" id="IPR023346">
    <property type="entry name" value="Lysozyme-like_dom_sf"/>
</dbReference>
<evidence type="ECO:0000256" key="9">
    <source>
        <dbReference type="SAM" id="MobiDB-lite"/>
    </source>
</evidence>
<feature type="compositionally biased region" description="Low complexity" evidence="9">
    <location>
        <begin position="27"/>
        <end position="54"/>
    </location>
</feature>
<evidence type="ECO:0000256" key="3">
    <source>
        <dbReference type="ARBA" id="ARBA00022676"/>
    </source>
</evidence>
<feature type="compositionally biased region" description="Low complexity" evidence="9">
    <location>
        <begin position="86"/>
        <end position="99"/>
    </location>
</feature>
<dbReference type="InterPro" id="IPR001264">
    <property type="entry name" value="Glyco_trans_51"/>
</dbReference>
<evidence type="ECO:0000256" key="8">
    <source>
        <dbReference type="ARBA" id="ARBA00049902"/>
    </source>
</evidence>
<evidence type="ECO:0000256" key="6">
    <source>
        <dbReference type="ARBA" id="ARBA00023268"/>
    </source>
</evidence>
<evidence type="ECO:0008006" key="15">
    <source>
        <dbReference type="Google" id="ProtNLM"/>
    </source>
</evidence>
<feature type="domain" description="Glycosyl transferase family 51" evidence="12">
    <location>
        <begin position="217"/>
        <end position="369"/>
    </location>
</feature>
<keyword evidence="3" id="KW-0328">Glycosyltransferase</keyword>
<comment type="caution">
    <text evidence="13">The sequence shown here is derived from an EMBL/GenBank/DDBJ whole genome shotgun (WGS) entry which is preliminary data.</text>
</comment>
<dbReference type="GO" id="GO:0030288">
    <property type="term" value="C:outer membrane-bounded periplasmic space"/>
    <property type="evidence" value="ECO:0007669"/>
    <property type="project" value="TreeGrafter"/>
</dbReference>
<dbReference type="Pfam" id="PF00912">
    <property type="entry name" value="Transgly"/>
    <property type="match status" value="1"/>
</dbReference>
<evidence type="ECO:0000259" key="11">
    <source>
        <dbReference type="Pfam" id="PF00905"/>
    </source>
</evidence>
<accession>A0A8J3YVZ6</accession>
<dbReference type="EMBL" id="BOPF01000039">
    <property type="protein sequence ID" value="GIJ50811.1"/>
    <property type="molecule type" value="Genomic_DNA"/>
</dbReference>
<evidence type="ECO:0000256" key="4">
    <source>
        <dbReference type="ARBA" id="ARBA00022679"/>
    </source>
</evidence>
<sequence length="935" mass="97352">MNYGDPLTPGEAGQAGAAPGPHPAPRPVRASGSASVGSASVGSASVGSAGLPSAGSPPPSAGRAAARASVPVSSPTGGARPPAGRASVGSASVGSASVGQTTGRATVGRARPPAGRASVGGVNIGGVPVDSPDGPGGPGGPGGTGPGRGGAGGRGNANRRTRSKKARRRNWIIAAIAVVIMMAGTSLVGGTYVFASIAPPDQIKLGGESTFIYYSDGTQMAKIGSENRTIVPLEKIAIQMQHAVVATEDRSFYTNDGVDFKGIVRAFWNNTKGGETQGASTITQQYARAVADLEGATYSRKIEEAAIAMKLNDKLTKDQILSNYLNTVPFGRGAYGVEAAAQAYFKKSAADLTVEESLLLAGLIKNPNGGRSKDGKITGSPFDPNVDPEQALARWTANRNAMIAIKPELNKHGGDKYEVKADMQMPTPVKVNSNDDAFKQQFGLDRPTGHVVHQVMDEFTRLQKTDKNLSKVEISKANGGGLKIWTTIDKSAQDIAEKYTNRANKESPLNAMKENQVGALVAVEPYTGRVLAYYGGQNGSGADLAGSYTDPILGDGQQSKFGYHPAGSTMKVYTLAGGLKNGYSLNSRWDATSPRTFPGRGKPVKNSSSEGNCSDGPKSCQLWQATEFSLNIPFYALTEKIGISQVVDVARSAGVRGLLNDNREFIDLNGGQLKDVSNKFGSEIGFGQYPITVLDHAAGMASLAARGNAAKAHFIKEVKKSEQRIYAEAIKTTAMAGFTPQMFDDLNWTLQKVANNNKANDKWGIPNNMVPYVAAKTGTWELQGKYDGENGHSWTVGYTSAKRDNDPKKNYNGIAVAAWVGNQAEELPLKDSKGNDLFGATGGGKLFGKFMAEYNKGRTVWGKPFTQEPPFTGSQEKGDGQQPSVDPNPGNQPGGPGNQPGGPGGPGGGNNTLPGGGNPGGNNGGNGGGNGRDDD</sequence>
<dbReference type="SUPFAM" id="SSF56601">
    <property type="entry name" value="beta-lactamase/transpeptidase-like"/>
    <property type="match status" value="1"/>
</dbReference>
<dbReference type="InterPro" id="IPR012338">
    <property type="entry name" value="Beta-lactam/transpept-like"/>
</dbReference>
<dbReference type="GO" id="GO:0006508">
    <property type="term" value="P:proteolysis"/>
    <property type="evidence" value="ECO:0007669"/>
    <property type="project" value="UniProtKB-KW"/>
</dbReference>
<feature type="compositionally biased region" description="Gly residues" evidence="9">
    <location>
        <begin position="892"/>
        <end position="935"/>
    </location>
</feature>
<evidence type="ECO:0000256" key="1">
    <source>
        <dbReference type="ARBA" id="ARBA00022645"/>
    </source>
</evidence>
<keyword evidence="10" id="KW-0472">Membrane</keyword>
<dbReference type="GO" id="GO:0009002">
    <property type="term" value="F:serine-type D-Ala-D-Ala carboxypeptidase activity"/>
    <property type="evidence" value="ECO:0007669"/>
    <property type="project" value="UniProtKB-EC"/>
</dbReference>
<feature type="region of interest" description="Disordered" evidence="9">
    <location>
        <begin position="594"/>
        <end position="616"/>
    </location>
</feature>
<evidence type="ECO:0000259" key="12">
    <source>
        <dbReference type="Pfam" id="PF00912"/>
    </source>
</evidence>
<keyword evidence="10" id="KW-1133">Transmembrane helix</keyword>
<dbReference type="Proteomes" id="UP000619260">
    <property type="component" value="Unassembled WGS sequence"/>
</dbReference>